<gene>
    <name evidence="2" type="ORF">SCP_0212340</name>
</gene>
<comment type="caution">
    <text evidence="2">The sequence shown here is derived from an EMBL/GenBank/DDBJ whole genome shotgun (WGS) entry which is preliminary data.</text>
</comment>
<dbReference type="GeneID" id="38776949"/>
<reference evidence="2 3" key="1">
    <citation type="journal article" date="2018" name="Sci. Rep.">
        <title>Genome sequence of the cauliflower mushroom Sparassis crispa (Hanabiratake) and its association with beneficial usage.</title>
        <authorList>
            <person name="Kiyama R."/>
            <person name="Furutani Y."/>
            <person name="Kawaguchi K."/>
            <person name="Nakanishi T."/>
        </authorList>
    </citation>
    <scope>NUCLEOTIDE SEQUENCE [LARGE SCALE GENOMIC DNA]</scope>
</reference>
<accession>A0A401GCZ6</accession>
<feature type="compositionally biased region" description="Low complexity" evidence="1">
    <location>
        <begin position="42"/>
        <end position="62"/>
    </location>
</feature>
<feature type="region of interest" description="Disordered" evidence="1">
    <location>
        <begin position="39"/>
        <end position="69"/>
    </location>
</feature>
<proteinExistence type="predicted"/>
<name>A0A401GCZ6_9APHY</name>
<evidence type="ECO:0000313" key="3">
    <source>
        <dbReference type="Proteomes" id="UP000287166"/>
    </source>
</evidence>
<evidence type="ECO:0000256" key="1">
    <source>
        <dbReference type="SAM" id="MobiDB-lite"/>
    </source>
</evidence>
<keyword evidence="3" id="KW-1185">Reference proteome</keyword>
<sequence>MVEAAEDADLQDTSARWAGAPSWCPWATVAALRRTIRSTADSRCSSRLRSASLSSGASPAGAEQPTSAL</sequence>
<dbReference type="Proteomes" id="UP000287166">
    <property type="component" value="Unassembled WGS sequence"/>
</dbReference>
<dbReference type="AlphaFoldDB" id="A0A401GCZ6"/>
<dbReference type="RefSeq" id="XP_027610945.1">
    <property type="nucleotide sequence ID" value="XM_027755144.1"/>
</dbReference>
<dbReference type="InParanoid" id="A0A401GCZ6"/>
<evidence type="ECO:0000313" key="2">
    <source>
        <dbReference type="EMBL" id="GBE80032.1"/>
    </source>
</evidence>
<protein>
    <submittedName>
        <fullName evidence="2">Uncharacterized protein</fullName>
    </submittedName>
</protein>
<dbReference type="EMBL" id="BFAD01000002">
    <property type="protein sequence ID" value="GBE80032.1"/>
    <property type="molecule type" value="Genomic_DNA"/>
</dbReference>
<organism evidence="2 3">
    <name type="scientific">Sparassis crispa</name>
    <dbReference type="NCBI Taxonomy" id="139825"/>
    <lineage>
        <taxon>Eukaryota</taxon>
        <taxon>Fungi</taxon>
        <taxon>Dikarya</taxon>
        <taxon>Basidiomycota</taxon>
        <taxon>Agaricomycotina</taxon>
        <taxon>Agaricomycetes</taxon>
        <taxon>Polyporales</taxon>
        <taxon>Sparassidaceae</taxon>
        <taxon>Sparassis</taxon>
    </lineage>
</organism>